<sequence length="86" mass="10283">MMGFWGEKKRRASRWFRKAVEVRLRRLTGSIRLIGHTFLGGERERKDVVWFCQEIQSNCTEVWVKNVKIHFNYTYTGFDRGATKVL</sequence>
<dbReference type="Proteomes" id="UP000325558">
    <property type="component" value="Unassembled WGS sequence"/>
</dbReference>
<organism evidence="1">
    <name type="scientific">Aspergillus arachidicola</name>
    <dbReference type="NCBI Taxonomy" id="656916"/>
    <lineage>
        <taxon>Eukaryota</taxon>
        <taxon>Fungi</taxon>
        <taxon>Dikarya</taxon>
        <taxon>Ascomycota</taxon>
        <taxon>Pezizomycotina</taxon>
        <taxon>Eurotiomycetes</taxon>
        <taxon>Eurotiomycetidae</taxon>
        <taxon>Eurotiales</taxon>
        <taxon>Aspergillaceae</taxon>
        <taxon>Aspergillus</taxon>
        <taxon>Aspergillus subgen. Circumdati</taxon>
    </lineage>
</organism>
<evidence type="ECO:0000313" key="1">
    <source>
        <dbReference type="EMBL" id="KAE8341037.1"/>
    </source>
</evidence>
<reference evidence="1" key="1">
    <citation type="submission" date="2019-04" db="EMBL/GenBank/DDBJ databases">
        <title>Friends and foes A comparative genomics study of 23 Aspergillus species from section Flavi.</title>
        <authorList>
            <consortium name="DOE Joint Genome Institute"/>
            <person name="Kjaerbolling I."/>
            <person name="Vesth T."/>
            <person name="Frisvad J.C."/>
            <person name="Nybo J.L."/>
            <person name="Theobald S."/>
            <person name="Kildgaard S."/>
            <person name="Isbrandt T."/>
            <person name="Kuo A."/>
            <person name="Sato A."/>
            <person name="Lyhne E.K."/>
            <person name="Kogle M.E."/>
            <person name="Wiebenga A."/>
            <person name="Kun R.S."/>
            <person name="Lubbers R.J."/>
            <person name="Makela M.R."/>
            <person name="Barry K."/>
            <person name="Chovatia M."/>
            <person name="Clum A."/>
            <person name="Daum C."/>
            <person name="Haridas S."/>
            <person name="He G."/>
            <person name="LaButti K."/>
            <person name="Lipzen A."/>
            <person name="Mondo S."/>
            <person name="Riley R."/>
            <person name="Salamov A."/>
            <person name="Simmons B.A."/>
            <person name="Magnuson J.K."/>
            <person name="Henrissat B."/>
            <person name="Mortensen U.H."/>
            <person name="Larsen T.O."/>
            <person name="Devries R.P."/>
            <person name="Grigoriev I.V."/>
            <person name="Machida M."/>
            <person name="Baker S.E."/>
            <person name="Andersen M.R."/>
        </authorList>
    </citation>
    <scope>NUCLEOTIDE SEQUENCE</scope>
    <source>
        <strain evidence="1">CBS 117612</strain>
    </source>
</reference>
<dbReference type="EMBL" id="ML737143">
    <property type="protein sequence ID" value="KAE8341037.1"/>
    <property type="molecule type" value="Genomic_DNA"/>
</dbReference>
<name>A0A5N6Y6C6_9EURO</name>
<dbReference type="AlphaFoldDB" id="A0A5N6Y6C6"/>
<gene>
    <name evidence="1" type="ORF">BDV24DRAFT_57410</name>
</gene>
<protein>
    <submittedName>
        <fullName evidence="1">Uncharacterized protein</fullName>
    </submittedName>
</protein>
<proteinExistence type="predicted"/>
<accession>A0A5N6Y6C6</accession>
<dbReference type="OrthoDB" id="8830751at2759"/>